<dbReference type="PANTHER" id="PTHR10963">
    <property type="entry name" value="GLYCOSYL HYDROLASE-RELATED"/>
    <property type="match status" value="1"/>
</dbReference>
<dbReference type="InterPro" id="IPR003305">
    <property type="entry name" value="CenC_carb-bd"/>
</dbReference>
<dbReference type="CDD" id="cd08023">
    <property type="entry name" value="GH16_laminarinase_like"/>
    <property type="match status" value="1"/>
</dbReference>
<dbReference type="AlphaFoldDB" id="A0A1C7IDY7"/>
<protein>
    <recommendedName>
        <fullName evidence="6">GH16 domain-containing protein</fullName>
    </recommendedName>
</protein>
<dbReference type="Gene3D" id="2.60.120.260">
    <property type="entry name" value="Galactose-binding domain-like"/>
    <property type="match status" value="4"/>
</dbReference>
<gene>
    <name evidence="7" type="ORF">A4V09_20360</name>
</gene>
<dbReference type="EMBL" id="CP015405">
    <property type="protein sequence ID" value="ANU77877.1"/>
    <property type="molecule type" value="Genomic_DNA"/>
</dbReference>
<evidence type="ECO:0000256" key="5">
    <source>
        <dbReference type="SAM" id="SignalP"/>
    </source>
</evidence>
<accession>A0A1C7IDY7</accession>
<comment type="similarity">
    <text evidence="1">Belongs to the glycosyl hydrolase 16 family.</text>
</comment>
<feature type="domain" description="GH16" evidence="6">
    <location>
        <begin position="262"/>
        <end position="509"/>
    </location>
</feature>
<evidence type="ECO:0000259" key="6">
    <source>
        <dbReference type="PROSITE" id="PS51762"/>
    </source>
</evidence>
<keyword evidence="4" id="KW-0472">Membrane</keyword>
<feature type="region of interest" description="Disordered" evidence="3">
    <location>
        <begin position="110"/>
        <end position="159"/>
    </location>
</feature>
<evidence type="ECO:0000256" key="4">
    <source>
        <dbReference type="SAM" id="Phobius"/>
    </source>
</evidence>
<dbReference type="InterPro" id="IPR000757">
    <property type="entry name" value="Beta-glucanase-like"/>
</dbReference>
<feature type="chain" id="PRO_5038682685" description="GH16 domain-containing protein" evidence="5">
    <location>
        <begin position="24"/>
        <end position="1153"/>
    </location>
</feature>
<dbReference type="STRING" id="1796616.A4V09_20360"/>
<keyword evidence="2" id="KW-0378">Hydrolase</keyword>
<dbReference type="PROSITE" id="PS51762">
    <property type="entry name" value="GH16_2"/>
    <property type="match status" value="1"/>
</dbReference>
<dbReference type="InterPro" id="IPR008979">
    <property type="entry name" value="Galactose-bd-like_sf"/>
</dbReference>
<keyword evidence="4" id="KW-1133">Transmembrane helix</keyword>
<dbReference type="SUPFAM" id="SSF49899">
    <property type="entry name" value="Concanavalin A-like lectins/glucanases"/>
    <property type="match status" value="1"/>
</dbReference>
<reference evidence="7" key="1">
    <citation type="submission" date="2017-04" db="EMBL/GenBank/DDBJ databases">
        <title>Complete Genome Sequences of Twelve Strains of a Stable Defined Moderately Diverse Mouse Microbiota 2 (sDMDMm2).</title>
        <authorList>
            <person name="Uchimura Y."/>
            <person name="Wyss M."/>
            <person name="Brugiroux S."/>
            <person name="Limenitakis J.P."/>
            <person name="Stecher B."/>
            <person name="McCoy K.D."/>
            <person name="Macpherson A.J."/>
        </authorList>
    </citation>
    <scope>NUCLEOTIDE SEQUENCE</scope>
    <source>
        <strain evidence="7">YL58</strain>
    </source>
</reference>
<dbReference type="GO" id="GO:0004553">
    <property type="term" value="F:hydrolase activity, hydrolyzing O-glycosyl compounds"/>
    <property type="evidence" value="ECO:0007669"/>
    <property type="project" value="InterPro"/>
</dbReference>
<name>A0A1C7IDY7_9FIRM</name>
<dbReference type="Proteomes" id="UP000092574">
    <property type="component" value="Chromosome"/>
</dbReference>
<evidence type="ECO:0000256" key="2">
    <source>
        <dbReference type="ARBA" id="ARBA00022801"/>
    </source>
</evidence>
<dbReference type="RefSeq" id="WP_065543978.1">
    <property type="nucleotide sequence ID" value="NZ_CP015405.2"/>
</dbReference>
<evidence type="ECO:0000313" key="8">
    <source>
        <dbReference type="Proteomes" id="UP000092574"/>
    </source>
</evidence>
<keyword evidence="4" id="KW-0812">Transmembrane</keyword>
<dbReference type="PANTHER" id="PTHR10963:SF55">
    <property type="entry name" value="GLYCOSIDE HYDROLASE FAMILY 16 PROTEIN"/>
    <property type="match status" value="1"/>
</dbReference>
<feature type="transmembrane region" description="Helical" evidence="4">
    <location>
        <begin position="190"/>
        <end position="208"/>
    </location>
</feature>
<proteinExistence type="inferred from homology"/>
<feature type="signal peptide" evidence="5">
    <location>
        <begin position="1"/>
        <end position="23"/>
    </location>
</feature>
<keyword evidence="5" id="KW-0732">Signal</keyword>
<evidence type="ECO:0000256" key="1">
    <source>
        <dbReference type="ARBA" id="ARBA00006865"/>
    </source>
</evidence>
<keyword evidence="8" id="KW-1185">Reference proteome</keyword>
<dbReference type="InterPro" id="IPR013320">
    <property type="entry name" value="ConA-like_dom_sf"/>
</dbReference>
<evidence type="ECO:0000313" key="7">
    <source>
        <dbReference type="EMBL" id="ANU77877.1"/>
    </source>
</evidence>
<dbReference type="SUPFAM" id="SSF49785">
    <property type="entry name" value="Galactose-binding domain-like"/>
    <property type="match status" value="4"/>
</dbReference>
<dbReference type="KEGG" id="byl:A4V09_20360"/>
<dbReference type="OrthoDB" id="9809583at2"/>
<evidence type="ECO:0000256" key="3">
    <source>
        <dbReference type="SAM" id="MobiDB-lite"/>
    </source>
</evidence>
<dbReference type="GO" id="GO:0005975">
    <property type="term" value="P:carbohydrate metabolic process"/>
    <property type="evidence" value="ECO:0007669"/>
    <property type="project" value="InterPro"/>
</dbReference>
<sequence>MKKLKKLAVMAMLTIIAAGTGNMAVSADNGAEEPEFFLETDKAEYSGDESITETFRIQNTVQSSITGIKIQGSIPQGYKEDGEKTEGEKWNREIKEVKAGAEAEITVCLAKEKTKENQDPSVTEPPQKGKEPAKSVAPQGKGDAAKPGNKPFKNDSVKTGDSNQVSVWIVLVLVSLGVVAFCVKKKKGKGLLTFILIAAAAGSCLGGMETSVKAEERELAERTAEVTKRIWVNGEEMMLKAEIFYKVEKESENSTDLSLEGYTLKWEENFDGTELDRSNWNVELHNPGWVNAELQSYEDSAENIYVKDGELVLKAVKKVDESGDVSYTSGRINTQKKQDYKYGMFEAKIKVPEGKGFLPAFWMMPTDENLYGQWPKCGEIDIMEVLGDKTDTAHGTLHFGEPHTQDQGTYVLEEGDFSDEYHVFSCEWEPGKIRFYVDGKLYHTAQRWFSKKEGFGEVAYPAPYDQPFYMILNLAVGGSWVGYPDDSTAFDENAEMHVDYVRVYQKDSYDENVTKPDPEEVDLREPDASGNYCINGDFSSAEDLNDNKDWEFLLAGAGDAEAFITDNRICIKTKNPGDLDYSVQLVQAGLPIEYGKKYKFSFDAWAAQERTIFTGITAPDHNFGRYLQDTKAELKTEKSHYEYFFDMRSESDANGRIEFNLGNQGSAADVYITNVRLEQVGEAEVPDDKKTVLPDGNYVYNGAFQEGSSRMDYWEVQEGADAVVTNENNVRRLKVTAPVGTSADKPVLISQRELGMVGGTSYALSFTAEGDVNKHLGVQVAGESLEPARLIGQENNYTYKFTITEESRDRDLIFFIEEPGTFYLDNVRIVEDELIKNGSFDAGFAGYEFYKDQSADASAVVDSLKEANAADFTIGDTGDQAWKIQLKQNNVELEEGQWYRLTLDAKSSMERDIMFAIQRDGSADDNWDPYSGEKIVKLEQEYQSFRLEFQMTKPTDLRSILSISMGAVNGIRITEPHQIVIDNINLEKIDEPDEPDITPPVVPTPEEELIVQGDFSEDNGVWEKYIFDPEYGTMQITDGKFICEVKNPGTEEWHLQLKQHNLFLEKGAVYEVTMRIQSSASRTVKWALLSQSYEWYGGEELELTEEEEKQVCYTFTVDKESDPSIDFVLSMGKTGDIVPESVIEVDDISIIKK</sequence>
<dbReference type="Gene3D" id="2.60.120.200">
    <property type="match status" value="1"/>
</dbReference>
<dbReference type="InterPro" id="IPR050546">
    <property type="entry name" value="Glycosyl_Hydrlase_16"/>
</dbReference>
<dbReference type="Pfam" id="PF00722">
    <property type="entry name" value="Glyco_hydro_16"/>
    <property type="match status" value="1"/>
</dbReference>
<dbReference type="Pfam" id="PF02018">
    <property type="entry name" value="CBM_4_9"/>
    <property type="match status" value="3"/>
</dbReference>
<feature type="transmembrane region" description="Helical" evidence="4">
    <location>
        <begin position="165"/>
        <end position="183"/>
    </location>
</feature>
<organism evidence="7 8">
    <name type="scientific">Blautia pseudococcoides</name>
    <dbReference type="NCBI Taxonomy" id="1796616"/>
    <lineage>
        <taxon>Bacteria</taxon>
        <taxon>Bacillati</taxon>
        <taxon>Bacillota</taxon>
        <taxon>Clostridia</taxon>
        <taxon>Lachnospirales</taxon>
        <taxon>Lachnospiraceae</taxon>
        <taxon>Blautia</taxon>
    </lineage>
</organism>